<protein>
    <submittedName>
        <fullName evidence="1">Uncharacterized protein</fullName>
    </submittedName>
</protein>
<dbReference type="EMBL" id="CP133616">
    <property type="protein sequence ID" value="WMV30761.1"/>
    <property type="molecule type" value="Genomic_DNA"/>
</dbReference>
<dbReference type="Proteomes" id="UP001234989">
    <property type="component" value="Chromosome 5"/>
</dbReference>
<proteinExistence type="predicted"/>
<reference evidence="1" key="1">
    <citation type="submission" date="2023-08" db="EMBL/GenBank/DDBJ databases">
        <title>A de novo genome assembly of Solanum verrucosum Schlechtendal, a Mexican diploid species geographically isolated from the other diploid A-genome species in potato relatives.</title>
        <authorList>
            <person name="Hosaka K."/>
        </authorList>
    </citation>
    <scope>NUCLEOTIDE SEQUENCE</scope>
    <source>
        <tissue evidence="1">Young leaves</tissue>
    </source>
</reference>
<sequence>MQKCSMSTKLRGIWFEEQSMDTNEQKGTRQLKEQRKEGLMIRLTHWASHRLAMISPKVPVRQALKEKIKWAIERSSRHVAERFRDAVLDRPKL</sequence>
<accession>A0AAF0R2E4</accession>
<keyword evidence="2" id="KW-1185">Reference proteome</keyword>
<organism evidence="1 2">
    <name type="scientific">Solanum verrucosum</name>
    <dbReference type="NCBI Taxonomy" id="315347"/>
    <lineage>
        <taxon>Eukaryota</taxon>
        <taxon>Viridiplantae</taxon>
        <taxon>Streptophyta</taxon>
        <taxon>Embryophyta</taxon>
        <taxon>Tracheophyta</taxon>
        <taxon>Spermatophyta</taxon>
        <taxon>Magnoliopsida</taxon>
        <taxon>eudicotyledons</taxon>
        <taxon>Gunneridae</taxon>
        <taxon>Pentapetalae</taxon>
        <taxon>asterids</taxon>
        <taxon>lamiids</taxon>
        <taxon>Solanales</taxon>
        <taxon>Solanaceae</taxon>
        <taxon>Solanoideae</taxon>
        <taxon>Solaneae</taxon>
        <taxon>Solanum</taxon>
    </lineage>
</organism>
<evidence type="ECO:0000313" key="2">
    <source>
        <dbReference type="Proteomes" id="UP001234989"/>
    </source>
</evidence>
<gene>
    <name evidence="1" type="ORF">MTR67_024146</name>
</gene>
<evidence type="ECO:0000313" key="1">
    <source>
        <dbReference type="EMBL" id="WMV30761.1"/>
    </source>
</evidence>
<name>A0AAF0R2E4_SOLVR</name>
<dbReference type="AlphaFoldDB" id="A0AAF0R2E4"/>